<feature type="region of interest" description="Disordered" evidence="7">
    <location>
        <begin position="506"/>
        <end position="531"/>
    </location>
</feature>
<dbReference type="AlphaFoldDB" id="T1D5H7"/>
<protein>
    <submittedName>
        <fullName evidence="9">Na+/solute symporter</fullName>
    </submittedName>
</protein>
<feature type="transmembrane region" description="Helical" evidence="8">
    <location>
        <begin position="373"/>
        <end position="395"/>
    </location>
</feature>
<feature type="transmembrane region" description="Helical" evidence="8">
    <location>
        <begin position="48"/>
        <end position="71"/>
    </location>
</feature>
<proteinExistence type="inferred from homology"/>
<feature type="transmembrane region" description="Helical" evidence="8">
    <location>
        <begin position="77"/>
        <end position="96"/>
    </location>
</feature>
<evidence type="ECO:0000256" key="1">
    <source>
        <dbReference type="ARBA" id="ARBA00004141"/>
    </source>
</evidence>
<dbReference type="GO" id="GO:0022857">
    <property type="term" value="F:transmembrane transporter activity"/>
    <property type="evidence" value="ECO:0007669"/>
    <property type="project" value="InterPro"/>
</dbReference>
<sequence>MLSSDGIALFVILFIVFVFLGFYGARFRRGDLRGLNEWGLGGQRMGPWLLWVLVGADLYTAYTFVAIPSGVYGAGALYFYAVPYVALTFAIAVVTMPRLWVVSRNRGYITAVDFVKDRFNSRNLALAVALTGVVAELPYIALQIVGMQSVLTVMLLGVANVKTVTEVALIVAFIILAIFTFTSGLRGAALGAIMKDVLIFGSVIAVIVVVLVNWGGFTTAFASAPASYADLPSISIPKFWSLFFGSALALYLYPHAINGCLSASDKKSLRMSQALLPIYGVGLAMLALFGILLYGIPAALSIVKTSANGALTVPAIIITVLPGWGAGIALLAVFIGGLVPAAIMAIAAANLLTRNVVKEIYPKITPHGETQAAKWISAAVKFVALAFVFTVSTTYAVQLQLLGGVLIAQTLPAVFLGLYTRWLDGKALTVGWAVGIISGIYLVLDTNKFGILVSSLFNTPFGYLYIAILALGLNFLVAVVGTAVVRVTRFHREGIIPEEDLRRVRTGSPSAAVSTPITPVRAAPTGEAASD</sequence>
<feature type="transmembrane region" description="Helical" evidence="8">
    <location>
        <begin position="464"/>
        <end position="485"/>
    </location>
</feature>
<reference evidence="9" key="1">
    <citation type="submission" date="2013-08" db="EMBL/GenBank/DDBJ databases">
        <authorList>
            <person name="Mendez C."/>
            <person name="Richter M."/>
            <person name="Ferrer M."/>
            <person name="Sanchez J."/>
        </authorList>
    </citation>
    <scope>NUCLEOTIDE SEQUENCE</scope>
</reference>
<gene>
    <name evidence="9" type="ORF">B1B_01007</name>
</gene>
<dbReference type="PANTHER" id="PTHR48086:SF8">
    <property type="entry name" value="MONOCARBOXYLIC ACID PERMEASE"/>
    <property type="match status" value="1"/>
</dbReference>
<dbReference type="EMBL" id="AUZY01000742">
    <property type="protein sequence ID" value="EQD77540.1"/>
    <property type="molecule type" value="Genomic_DNA"/>
</dbReference>
<evidence type="ECO:0000256" key="3">
    <source>
        <dbReference type="ARBA" id="ARBA00022448"/>
    </source>
</evidence>
<evidence type="ECO:0000313" key="9">
    <source>
        <dbReference type="EMBL" id="EQD77540.1"/>
    </source>
</evidence>
<feature type="transmembrane region" description="Helical" evidence="8">
    <location>
        <begin position="167"/>
        <end position="185"/>
    </location>
</feature>
<evidence type="ECO:0000256" key="7">
    <source>
        <dbReference type="SAM" id="MobiDB-lite"/>
    </source>
</evidence>
<name>T1D5H7_9ZZZZ</name>
<feature type="transmembrane region" description="Helical" evidence="8">
    <location>
        <begin position="401"/>
        <end position="420"/>
    </location>
</feature>
<dbReference type="Gene3D" id="1.20.1730.10">
    <property type="entry name" value="Sodium/glucose cotransporter"/>
    <property type="match status" value="1"/>
</dbReference>
<comment type="caution">
    <text evidence="9">The sequence shown here is derived from an EMBL/GenBank/DDBJ whole genome shotgun (WGS) entry which is preliminary data.</text>
</comment>
<dbReference type="InterPro" id="IPR038377">
    <property type="entry name" value="Na/Glc_symporter_sf"/>
</dbReference>
<keyword evidence="5 8" id="KW-1133">Transmembrane helix</keyword>
<dbReference type="InterPro" id="IPR001734">
    <property type="entry name" value="Na/solute_symporter"/>
</dbReference>
<comment type="subcellular location">
    <subcellularLocation>
        <location evidence="1">Membrane</location>
        <topology evidence="1">Multi-pass membrane protein</topology>
    </subcellularLocation>
</comment>
<accession>T1D5H7</accession>
<reference evidence="9" key="2">
    <citation type="journal article" date="2014" name="ISME J.">
        <title>Microbial stratification in low pH oxic and suboxic macroscopic growths along an acid mine drainage.</title>
        <authorList>
            <person name="Mendez-Garcia C."/>
            <person name="Mesa V."/>
            <person name="Sprenger R.R."/>
            <person name="Richter M."/>
            <person name="Diez M.S."/>
            <person name="Solano J."/>
            <person name="Bargiela R."/>
            <person name="Golyshina O.V."/>
            <person name="Manteca A."/>
            <person name="Ramos J.L."/>
            <person name="Gallego J.R."/>
            <person name="Llorente I."/>
            <person name="Martins Dos Santos V.A."/>
            <person name="Jensen O.N."/>
            <person name="Pelaez A.I."/>
            <person name="Sanchez J."/>
            <person name="Ferrer M."/>
        </authorList>
    </citation>
    <scope>NUCLEOTIDE SEQUENCE</scope>
</reference>
<organism evidence="9">
    <name type="scientific">mine drainage metagenome</name>
    <dbReference type="NCBI Taxonomy" id="410659"/>
    <lineage>
        <taxon>unclassified sequences</taxon>
        <taxon>metagenomes</taxon>
        <taxon>ecological metagenomes</taxon>
    </lineage>
</organism>
<dbReference type="PANTHER" id="PTHR48086">
    <property type="entry name" value="SODIUM/PROLINE SYMPORTER-RELATED"/>
    <property type="match status" value="1"/>
</dbReference>
<feature type="compositionally biased region" description="Polar residues" evidence="7">
    <location>
        <begin position="507"/>
        <end position="517"/>
    </location>
</feature>
<keyword evidence="6 8" id="KW-0472">Membrane</keyword>
<evidence type="ECO:0000256" key="6">
    <source>
        <dbReference type="ARBA" id="ARBA00023136"/>
    </source>
</evidence>
<dbReference type="GO" id="GO:0005886">
    <property type="term" value="C:plasma membrane"/>
    <property type="evidence" value="ECO:0007669"/>
    <property type="project" value="TreeGrafter"/>
</dbReference>
<keyword evidence="4 8" id="KW-0812">Transmembrane</keyword>
<dbReference type="PROSITE" id="PS50283">
    <property type="entry name" value="NA_SOLUT_SYMP_3"/>
    <property type="match status" value="1"/>
</dbReference>
<feature type="transmembrane region" description="Helical" evidence="8">
    <location>
        <begin position="6"/>
        <end position="27"/>
    </location>
</feature>
<feature type="transmembrane region" description="Helical" evidence="8">
    <location>
        <begin position="427"/>
        <end position="444"/>
    </location>
</feature>
<dbReference type="InterPro" id="IPR050277">
    <property type="entry name" value="Sodium:Solute_Symporter"/>
</dbReference>
<evidence type="ECO:0000256" key="4">
    <source>
        <dbReference type="ARBA" id="ARBA00022692"/>
    </source>
</evidence>
<feature type="transmembrane region" description="Helical" evidence="8">
    <location>
        <begin position="236"/>
        <end position="253"/>
    </location>
</feature>
<evidence type="ECO:0000256" key="5">
    <source>
        <dbReference type="ARBA" id="ARBA00022989"/>
    </source>
</evidence>
<keyword evidence="3" id="KW-0813">Transport</keyword>
<comment type="similarity">
    <text evidence="2">Belongs to the sodium:solute symporter (SSF) (TC 2.A.21) family.</text>
</comment>
<feature type="transmembrane region" description="Helical" evidence="8">
    <location>
        <begin position="124"/>
        <end position="147"/>
    </location>
</feature>
<evidence type="ECO:0000256" key="2">
    <source>
        <dbReference type="ARBA" id="ARBA00006434"/>
    </source>
</evidence>
<dbReference type="Pfam" id="PF00474">
    <property type="entry name" value="SSF"/>
    <property type="match status" value="1"/>
</dbReference>
<feature type="transmembrane region" description="Helical" evidence="8">
    <location>
        <begin position="274"/>
        <end position="296"/>
    </location>
</feature>
<evidence type="ECO:0000256" key="8">
    <source>
        <dbReference type="SAM" id="Phobius"/>
    </source>
</evidence>
<feature type="transmembrane region" description="Helical" evidence="8">
    <location>
        <begin position="197"/>
        <end position="216"/>
    </location>
</feature>